<feature type="region of interest" description="Disordered" evidence="1">
    <location>
        <begin position="61"/>
        <end position="86"/>
    </location>
</feature>
<keyword evidence="2" id="KW-0732">Signal</keyword>
<dbReference type="GO" id="GO:0045087">
    <property type="term" value="P:innate immune response"/>
    <property type="evidence" value="ECO:0007669"/>
    <property type="project" value="InterPro"/>
</dbReference>
<dbReference type="PANTHER" id="PTHR34663">
    <property type="entry name" value="OS06G0637400 PROTEIN"/>
    <property type="match status" value="1"/>
</dbReference>
<comment type="caution">
    <text evidence="3">The sequence shown here is derived from an EMBL/GenBank/DDBJ whole genome shotgun (WGS) entry which is preliminary data.</text>
</comment>
<feature type="signal peptide" evidence="2">
    <location>
        <begin position="1"/>
        <end position="24"/>
    </location>
</feature>
<gene>
    <name evidence="3" type="ORF">SAY87_002839</name>
</gene>
<feature type="chain" id="PRO_5043046021" description="Transmembrane protein" evidence="2">
    <location>
        <begin position="25"/>
        <end position="86"/>
    </location>
</feature>
<proteinExistence type="predicted"/>
<evidence type="ECO:0000256" key="1">
    <source>
        <dbReference type="SAM" id="MobiDB-lite"/>
    </source>
</evidence>
<dbReference type="PANTHER" id="PTHR34663:SF11">
    <property type="entry name" value="DERMOKINE-LIKE"/>
    <property type="match status" value="1"/>
</dbReference>
<keyword evidence="4" id="KW-1185">Reference proteome</keyword>
<reference evidence="3 4" key="1">
    <citation type="journal article" date="2023" name="Hortic Res">
        <title>Pangenome of water caltrop reveals structural variations and asymmetric subgenome divergence after allopolyploidization.</title>
        <authorList>
            <person name="Zhang X."/>
            <person name="Chen Y."/>
            <person name="Wang L."/>
            <person name="Yuan Y."/>
            <person name="Fang M."/>
            <person name="Shi L."/>
            <person name="Lu R."/>
            <person name="Comes H.P."/>
            <person name="Ma Y."/>
            <person name="Chen Y."/>
            <person name="Huang G."/>
            <person name="Zhou Y."/>
            <person name="Zheng Z."/>
            <person name="Qiu Y."/>
        </authorList>
    </citation>
    <scope>NUCLEOTIDE SEQUENCE [LARGE SCALE GENOMIC DNA]</scope>
    <source>
        <tissue evidence="3">Roots</tissue>
    </source>
</reference>
<accession>A0AAN7KEQ5</accession>
<evidence type="ECO:0000313" key="3">
    <source>
        <dbReference type="EMBL" id="KAK4767698.1"/>
    </source>
</evidence>
<dbReference type="GO" id="GO:0050793">
    <property type="term" value="P:regulation of developmental process"/>
    <property type="evidence" value="ECO:0007669"/>
    <property type="project" value="InterPro"/>
</dbReference>
<evidence type="ECO:0000313" key="4">
    <source>
        <dbReference type="Proteomes" id="UP001345219"/>
    </source>
</evidence>
<evidence type="ECO:0008006" key="5">
    <source>
        <dbReference type="Google" id="ProtNLM"/>
    </source>
</evidence>
<dbReference type="Proteomes" id="UP001345219">
    <property type="component" value="Chromosome 3"/>
</dbReference>
<name>A0AAN7KEQ5_9MYRT</name>
<dbReference type="InterPro" id="IPR044700">
    <property type="entry name" value="PIP2/PIPL1"/>
</dbReference>
<dbReference type="EMBL" id="JAXIOK010000006">
    <property type="protein sequence ID" value="KAK4767698.1"/>
    <property type="molecule type" value="Genomic_DNA"/>
</dbReference>
<sequence length="86" mass="8714">MARSGILKFGLCVLIVMAIAASMAFRVSEARPLSPAGGSSLARGVEVLMEGLYLEAIKTGGPSSGGKGHGFTTYFTNSGPSPGEGH</sequence>
<dbReference type="AlphaFoldDB" id="A0AAN7KEQ5"/>
<protein>
    <recommendedName>
        <fullName evidence="5">Transmembrane protein</fullName>
    </recommendedName>
</protein>
<evidence type="ECO:0000256" key="2">
    <source>
        <dbReference type="SAM" id="SignalP"/>
    </source>
</evidence>
<organism evidence="3 4">
    <name type="scientific">Trapa incisa</name>
    <dbReference type="NCBI Taxonomy" id="236973"/>
    <lineage>
        <taxon>Eukaryota</taxon>
        <taxon>Viridiplantae</taxon>
        <taxon>Streptophyta</taxon>
        <taxon>Embryophyta</taxon>
        <taxon>Tracheophyta</taxon>
        <taxon>Spermatophyta</taxon>
        <taxon>Magnoliopsida</taxon>
        <taxon>eudicotyledons</taxon>
        <taxon>Gunneridae</taxon>
        <taxon>Pentapetalae</taxon>
        <taxon>rosids</taxon>
        <taxon>malvids</taxon>
        <taxon>Myrtales</taxon>
        <taxon>Lythraceae</taxon>
        <taxon>Trapa</taxon>
    </lineage>
</organism>